<evidence type="ECO:0000313" key="2">
    <source>
        <dbReference type="Proteomes" id="UP001163835"/>
    </source>
</evidence>
<gene>
    <name evidence="1" type="ORF">F5876DRAFT_69519</name>
</gene>
<name>A0ACC1TMD4_9AGAR</name>
<evidence type="ECO:0000313" key="1">
    <source>
        <dbReference type="EMBL" id="KAJ3805771.1"/>
    </source>
</evidence>
<comment type="caution">
    <text evidence="1">The sequence shown here is derived from an EMBL/GenBank/DDBJ whole genome shotgun (WGS) entry which is preliminary data.</text>
</comment>
<protein>
    <submittedName>
        <fullName evidence="1">Uncharacterized protein</fullName>
    </submittedName>
</protein>
<organism evidence="1 2">
    <name type="scientific">Lentinula aff. lateritia</name>
    <dbReference type="NCBI Taxonomy" id="2804960"/>
    <lineage>
        <taxon>Eukaryota</taxon>
        <taxon>Fungi</taxon>
        <taxon>Dikarya</taxon>
        <taxon>Basidiomycota</taxon>
        <taxon>Agaricomycotina</taxon>
        <taxon>Agaricomycetes</taxon>
        <taxon>Agaricomycetidae</taxon>
        <taxon>Agaricales</taxon>
        <taxon>Marasmiineae</taxon>
        <taxon>Omphalotaceae</taxon>
        <taxon>Lentinula</taxon>
    </lineage>
</organism>
<sequence>MSRQGYMITKECLDKVDRKRKVIRKVLVESTTFWLLGCSKIRSVAQHCLVVSYLQVWWLFNVFGTLDIELDDDKSDLGHIFRPGCAGLLPSPVYGVKNIINSIFANPTRSQPPPFLVIPCKSLVIEQLATVYLPLPCTSFGKIASSGCNQNSHNCFMENFEASTTCETYLERRGPKAPSEPDEGGSHANACYIIASAWFKPNQGNYPRSSQ</sequence>
<proteinExistence type="predicted"/>
<dbReference type="Proteomes" id="UP001163835">
    <property type="component" value="Unassembled WGS sequence"/>
</dbReference>
<accession>A0ACC1TMD4</accession>
<keyword evidence="2" id="KW-1185">Reference proteome</keyword>
<dbReference type="EMBL" id="MU795533">
    <property type="protein sequence ID" value="KAJ3805771.1"/>
    <property type="molecule type" value="Genomic_DNA"/>
</dbReference>
<reference evidence="1" key="1">
    <citation type="submission" date="2022-09" db="EMBL/GenBank/DDBJ databases">
        <title>A Global Phylogenomic Analysis of the Shiitake Genus Lentinula.</title>
        <authorList>
            <consortium name="DOE Joint Genome Institute"/>
            <person name="Sierra-Patev S."/>
            <person name="Min B."/>
            <person name="Naranjo-Ortiz M."/>
            <person name="Looney B."/>
            <person name="Konkel Z."/>
            <person name="Slot J.C."/>
            <person name="Sakamoto Y."/>
            <person name="Steenwyk J.L."/>
            <person name="Rokas A."/>
            <person name="Carro J."/>
            <person name="Camarero S."/>
            <person name="Ferreira P."/>
            <person name="Molpeceres G."/>
            <person name="Ruiz-Duenas F.J."/>
            <person name="Serrano A."/>
            <person name="Henrissat B."/>
            <person name="Drula E."/>
            <person name="Hughes K.W."/>
            <person name="Mata J.L."/>
            <person name="Ishikawa N.K."/>
            <person name="Vargas-Isla R."/>
            <person name="Ushijima S."/>
            <person name="Smith C.A."/>
            <person name="Ahrendt S."/>
            <person name="Andreopoulos W."/>
            <person name="He G."/>
            <person name="Labutti K."/>
            <person name="Lipzen A."/>
            <person name="Ng V."/>
            <person name="Riley R."/>
            <person name="Sandor L."/>
            <person name="Barry K."/>
            <person name="Martinez A.T."/>
            <person name="Xiao Y."/>
            <person name="Gibbons J.G."/>
            <person name="Terashima K."/>
            <person name="Grigoriev I.V."/>
            <person name="Hibbett D.S."/>
        </authorList>
    </citation>
    <scope>NUCLEOTIDE SEQUENCE</scope>
    <source>
        <strain evidence="1">TMI1499</strain>
    </source>
</reference>